<keyword evidence="1" id="KW-0732">Signal</keyword>
<feature type="domain" description="Beta-lactamase-related" evidence="2">
    <location>
        <begin position="31"/>
        <end position="121"/>
    </location>
</feature>
<evidence type="ECO:0000259" key="2">
    <source>
        <dbReference type="Pfam" id="PF00144"/>
    </source>
</evidence>
<proteinExistence type="predicted"/>
<dbReference type="InterPro" id="IPR012338">
    <property type="entry name" value="Beta-lactam/transpept-like"/>
</dbReference>
<evidence type="ECO:0000256" key="1">
    <source>
        <dbReference type="SAM" id="SignalP"/>
    </source>
</evidence>
<dbReference type="InterPro" id="IPR050789">
    <property type="entry name" value="Diverse_Enzym_Activities"/>
</dbReference>
<dbReference type="Proteomes" id="UP000249016">
    <property type="component" value="Unassembled WGS sequence"/>
</dbReference>
<dbReference type="OrthoDB" id="2247630at2"/>
<accession>A0A327NF45</accession>
<organism evidence="3 4">
    <name type="scientific">Spirosoma telluris</name>
    <dbReference type="NCBI Taxonomy" id="2183553"/>
    <lineage>
        <taxon>Bacteria</taxon>
        <taxon>Pseudomonadati</taxon>
        <taxon>Bacteroidota</taxon>
        <taxon>Cytophagia</taxon>
        <taxon>Cytophagales</taxon>
        <taxon>Cytophagaceae</taxon>
        <taxon>Spirosoma</taxon>
    </lineage>
</organism>
<evidence type="ECO:0000313" key="3">
    <source>
        <dbReference type="EMBL" id="RAI73515.1"/>
    </source>
</evidence>
<dbReference type="Gene3D" id="3.40.710.10">
    <property type="entry name" value="DD-peptidase/beta-lactamase superfamily"/>
    <property type="match status" value="1"/>
</dbReference>
<dbReference type="PANTHER" id="PTHR43283">
    <property type="entry name" value="BETA-LACTAMASE-RELATED"/>
    <property type="match status" value="1"/>
</dbReference>
<comment type="caution">
    <text evidence="3">The sequence shown here is derived from an EMBL/GenBank/DDBJ whole genome shotgun (WGS) entry which is preliminary data.</text>
</comment>
<feature type="signal peptide" evidence="1">
    <location>
        <begin position="1"/>
        <end position="20"/>
    </location>
</feature>
<gene>
    <name evidence="3" type="ORF">HMF3257_02075</name>
</gene>
<dbReference type="InterPro" id="IPR001466">
    <property type="entry name" value="Beta-lactam-related"/>
</dbReference>
<protein>
    <recommendedName>
        <fullName evidence="2">Beta-lactamase-related domain-containing protein</fullName>
    </recommendedName>
</protein>
<keyword evidence="4" id="KW-1185">Reference proteome</keyword>
<dbReference type="SUPFAM" id="SSF56601">
    <property type="entry name" value="beta-lactamase/transpeptidase-like"/>
    <property type="match status" value="1"/>
</dbReference>
<dbReference type="EMBL" id="QLII01000001">
    <property type="protein sequence ID" value="RAI73515.1"/>
    <property type="molecule type" value="Genomic_DNA"/>
</dbReference>
<reference evidence="3 4" key="1">
    <citation type="submission" date="2018-06" db="EMBL/GenBank/DDBJ databases">
        <title>Spirosoma sp. HMF3257 Genome sequencing and assembly.</title>
        <authorList>
            <person name="Kang H."/>
            <person name="Cha I."/>
            <person name="Kim H."/>
            <person name="Kang J."/>
            <person name="Joh K."/>
        </authorList>
    </citation>
    <scope>NUCLEOTIDE SEQUENCE [LARGE SCALE GENOMIC DNA]</scope>
    <source>
        <strain evidence="3 4">HMF3257</strain>
    </source>
</reference>
<dbReference type="AlphaFoldDB" id="A0A327NF45"/>
<dbReference type="Pfam" id="PF00144">
    <property type="entry name" value="Beta-lactamase"/>
    <property type="match status" value="1"/>
</dbReference>
<feature type="chain" id="PRO_5016401578" description="Beta-lactamase-related domain-containing protein" evidence="1">
    <location>
        <begin position="21"/>
        <end position="134"/>
    </location>
</feature>
<sequence>MKRWVMAACLFALVSRWVQAQSAYDFEPITRQIQQWVDKRYYPGASMLVIKDDKLIYERYFGSYTPKNQVYIASAGKWLAAATIAAVVDEGKLSWDDQVVRWLPDWTDVKGHATLRQLLSHGRIPRLPARRQSR</sequence>
<evidence type="ECO:0000313" key="4">
    <source>
        <dbReference type="Proteomes" id="UP000249016"/>
    </source>
</evidence>
<name>A0A327NF45_9BACT</name>